<evidence type="ECO:0000256" key="1">
    <source>
        <dbReference type="SAM" id="Phobius"/>
    </source>
</evidence>
<feature type="transmembrane region" description="Helical" evidence="1">
    <location>
        <begin position="46"/>
        <end position="63"/>
    </location>
</feature>
<sequence length="140" mass="14782">MMINIVTALISGLLMGAGLVISGMTSPDKVLGFLDITGFWDPTLMLVMGGAILVNLPATWLILKRQQPANAEHFHLPERTTVDKPLVLGTALFGIGWGIAGICPGPAVTSLLSGSADIILFFLAMIAGFRLHKATSLLAR</sequence>
<dbReference type="InterPro" id="IPR046513">
    <property type="entry name" value="DUF6691"/>
</dbReference>
<feature type="transmembrane region" description="Helical" evidence="1">
    <location>
        <begin position="108"/>
        <end position="131"/>
    </location>
</feature>
<keyword evidence="3" id="KW-1185">Reference proteome</keyword>
<comment type="caution">
    <text evidence="2">The sequence shown here is derived from an EMBL/GenBank/DDBJ whole genome shotgun (WGS) entry which is preliminary data.</text>
</comment>
<keyword evidence="1" id="KW-1133">Transmembrane helix</keyword>
<dbReference type="Proteomes" id="UP001549366">
    <property type="component" value="Unassembled WGS sequence"/>
</dbReference>
<feature type="transmembrane region" description="Helical" evidence="1">
    <location>
        <begin position="84"/>
        <end position="102"/>
    </location>
</feature>
<name>A0ABV2SNK9_9GAMM</name>
<proteinExistence type="predicted"/>
<organism evidence="2 3">
    <name type="scientific">Endozoicomonas lisbonensis</name>
    <dbReference type="NCBI Taxonomy" id="3120522"/>
    <lineage>
        <taxon>Bacteria</taxon>
        <taxon>Pseudomonadati</taxon>
        <taxon>Pseudomonadota</taxon>
        <taxon>Gammaproteobacteria</taxon>
        <taxon>Oceanospirillales</taxon>
        <taxon>Endozoicomonadaceae</taxon>
        <taxon>Endozoicomonas</taxon>
    </lineage>
</organism>
<dbReference type="Pfam" id="PF20398">
    <property type="entry name" value="DUF6691"/>
    <property type="match status" value="1"/>
</dbReference>
<evidence type="ECO:0000313" key="2">
    <source>
        <dbReference type="EMBL" id="MET4759347.1"/>
    </source>
</evidence>
<dbReference type="RefSeq" id="WP_354009340.1">
    <property type="nucleotide sequence ID" value="NZ_JBEWTA010000001.1"/>
</dbReference>
<reference evidence="2 3" key="1">
    <citation type="submission" date="2024-06" db="EMBL/GenBank/DDBJ databases">
        <title>Genomic Encyclopedia of Type Strains, Phase V (KMG-V): Genome sequencing to study the core and pangenomes of soil and plant-associated prokaryotes.</title>
        <authorList>
            <person name="Whitman W."/>
        </authorList>
    </citation>
    <scope>NUCLEOTIDE SEQUENCE [LARGE SCALE GENOMIC DNA]</scope>
    <source>
        <strain evidence="2 3">NE40</strain>
    </source>
</reference>
<protein>
    <submittedName>
        <fullName evidence="2">Membrane protein YedE/YeeE</fullName>
    </submittedName>
</protein>
<accession>A0ABV2SNK9</accession>
<keyword evidence="1" id="KW-0472">Membrane</keyword>
<dbReference type="EMBL" id="JBEWTB010000002">
    <property type="protein sequence ID" value="MET4759347.1"/>
    <property type="molecule type" value="Genomic_DNA"/>
</dbReference>
<keyword evidence="1" id="KW-0812">Transmembrane</keyword>
<evidence type="ECO:0000313" key="3">
    <source>
        <dbReference type="Proteomes" id="UP001549366"/>
    </source>
</evidence>
<gene>
    <name evidence="2" type="ORF">V5J35_004539</name>
</gene>